<reference evidence="4" key="1">
    <citation type="submission" date="2022-08" db="EMBL/GenBank/DDBJ databases">
        <title>Genomic characterization and comparative genomic analysis of a strain of klebsiella michiganensis carrying blaKPC-2 isolated from the blood of children with very preterm bloodstream infection.</title>
        <authorList>
            <person name="Zhang N."/>
        </authorList>
    </citation>
    <scope>NUCLEOTIDE SEQUENCE</scope>
    <source>
        <strain evidence="4">BSI-KPN166</strain>
    </source>
</reference>
<name>A0AAX3CUM1_9ENTR</name>
<evidence type="ECO:0000256" key="2">
    <source>
        <dbReference type="ARBA" id="ARBA00023125"/>
    </source>
</evidence>
<dbReference type="HAMAP" id="MF_04158">
    <property type="entry name" value="Antitermination_lambda"/>
    <property type="match status" value="1"/>
</dbReference>
<gene>
    <name evidence="4" type="ORF">NP224_07900</name>
</gene>
<accession>A0AAX3CUM1</accession>
<dbReference type="AlphaFoldDB" id="A0AAX3CUM1"/>
<protein>
    <submittedName>
        <fullName evidence="4">Antitermination protein</fullName>
    </submittedName>
</protein>
<evidence type="ECO:0000313" key="5">
    <source>
        <dbReference type="Proteomes" id="UP001060345"/>
    </source>
</evidence>
<dbReference type="InterPro" id="IPR038500">
    <property type="entry name" value="Antitermination_sf"/>
</dbReference>
<proteinExistence type="inferred from homology"/>
<sequence length="276" mass="30694">MNIESIPKFFAPKGMHISDSGRATASEQLTVTDVMAALGMTQAEAGIGLSMFLGKAGISEHDRKASVSWLAEYAKSKAPRSIRKAAGKKFPLCMLIIARFAYNDYASSAADSVDCRKCSGSGFIKKTSMVEKSHYKMRLPQWAKDLGQSPSDFEVKRQVEEIDHVLCFKCGGTGKISKRCQCGGTGKTLDRKESELQGVPVYKVCKRCEGRGYSRPKSSNAYRGMLSELPGLPERTWRYSWKPFYESLVTKCFEEESYTDSQLKRVTKVSDLINIV</sequence>
<dbReference type="InterPro" id="IPR003222">
    <property type="entry name" value="Antitermntn"/>
</dbReference>
<evidence type="ECO:0000313" key="4">
    <source>
        <dbReference type="EMBL" id="UWZ75611.1"/>
    </source>
</evidence>
<dbReference type="GO" id="GO:0003677">
    <property type="term" value="F:DNA binding"/>
    <property type="evidence" value="ECO:0007669"/>
    <property type="project" value="UniProtKB-KW"/>
</dbReference>
<dbReference type="RefSeq" id="WP_249962826.1">
    <property type="nucleotide sequence ID" value="NZ_CP102103.1"/>
</dbReference>
<evidence type="ECO:0000256" key="3">
    <source>
        <dbReference type="ARBA" id="ARBA00023163"/>
    </source>
</evidence>
<keyword evidence="1" id="KW-0805">Transcription regulation</keyword>
<dbReference type="Gene3D" id="1.10.274.110">
    <property type="match status" value="1"/>
</dbReference>
<dbReference type="EMBL" id="CP102103">
    <property type="protein sequence ID" value="UWZ75611.1"/>
    <property type="molecule type" value="Genomic_DNA"/>
</dbReference>
<dbReference type="Pfam" id="PF03589">
    <property type="entry name" value="Antiterm"/>
    <property type="match status" value="2"/>
</dbReference>
<keyword evidence="2" id="KW-0238">DNA-binding</keyword>
<dbReference type="Proteomes" id="UP001060345">
    <property type="component" value="Chromosome"/>
</dbReference>
<keyword evidence="3" id="KW-0804">Transcription</keyword>
<dbReference type="GO" id="GO:0006355">
    <property type="term" value="P:regulation of DNA-templated transcription"/>
    <property type="evidence" value="ECO:0007669"/>
    <property type="project" value="InterPro"/>
</dbReference>
<evidence type="ECO:0000256" key="1">
    <source>
        <dbReference type="ARBA" id="ARBA00023015"/>
    </source>
</evidence>
<dbReference type="SUPFAM" id="SSF57938">
    <property type="entry name" value="DnaJ/Hsp40 cysteine-rich domain"/>
    <property type="match status" value="1"/>
</dbReference>
<organism evidence="4 5">
    <name type="scientific">Klebsiella michiganensis</name>
    <dbReference type="NCBI Taxonomy" id="1134687"/>
    <lineage>
        <taxon>Bacteria</taxon>
        <taxon>Pseudomonadati</taxon>
        <taxon>Pseudomonadota</taxon>
        <taxon>Gammaproteobacteria</taxon>
        <taxon>Enterobacterales</taxon>
        <taxon>Enterobacteriaceae</taxon>
        <taxon>Klebsiella/Raoultella group</taxon>
        <taxon>Klebsiella</taxon>
    </lineage>
</organism>
<dbReference type="InterPro" id="IPR036410">
    <property type="entry name" value="HSP_DnaJ_Cys-rich_dom_sf"/>
</dbReference>